<organism evidence="3 4">
    <name type="scientific">Undibacterium oligocarboniphilum</name>
    <dbReference type="NCBI Taxonomy" id="666702"/>
    <lineage>
        <taxon>Bacteria</taxon>
        <taxon>Pseudomonadati</taxon>
        <taxon>Pseudomonadota</taxon>
        <taxon>Betaproteobacteria</taxon>
        <taxon>Burkholderiales</taxon>
        <taxon>Oxalobacteraceae</taxon>
        <taxon>Undibacterium</taxon>
    </lineage>
</organism>
<dbReference type="GO" id="GO:0005524">
    <property type="term" value="F:ATP binding"/>
    <property type="evidence" value="ECO:0007669"/>
    <property type="project" value="UniProtKB-KW"/>
</dbReference>
<dbReference type="EMBL" id="JABXYJ010000005">
    <property type="protein sequence ID" value="NVO78131.1"/>
    <property type="molecule type" value="Genomic_DNA"/>
</dbReference>
<dbReference type="GO" id="GO:0009898">
    <property type="term" value="C:cytoplasmic side of plasma membrane"/>
    <property type="evidence" value="ECO:0007669"/>
    <property type="project" value="TreeGrafter"/>
</dbReference>
<keyword evidence="4" id="KW-1185">Reference proteome</keyword>
<dbReference type="RefSeq" id="WP_176803664.1">
    <property type="nucleotide sequence ID" value="NZ_JABXYJ010000005.1"/>
</dbReference>
<keyword evidence="1" id="KW-0547">Nucleotide-binding</keyword>
<dbReference type="Proteomes" id="UP000588051">
    <property type="component" value="Unassembled WGS sequence"/>
</dbReference>
<dbReference type="SUPFAM" id="SSF52540">
    <property type="entry name" value="P-loop containing nucleoside triphosphate hydrolases"/>
    <property type="match status" value="1"/>
</dbReference>
<evidence type="ECO:0000256" key="1">
    <source>
        <dbReference type="ARBA" id="ARBA00022741"/>
    </source>
</evidence>
<reference evidence="3 4" key="1">
    <citation type="submission" date="2020-06" db="EMBL/GenBank/DDBJ databases">
        <authorList>
            <person name="Qiu C."/>
            <person name="Liu Z."/>
        </authorList>
    </citation>
    <scope>NUCLEOTIDE SEQUENCE [LARGE SCALE GENOMIC DNA]</scope>
    <source>
        <strain evidence="3 4">EM 1</strain>
    </source>
</reference>
<proteinExistence type="predicted"/>
<dbReference type="PANTHER" id="PTHR43384">
    <property type="entry name" value="SEPTUM SITE-DETERMINING PROTEIN MIND HOMOLOG, CHLOROPLASTIC-RELATED"/>
    <property type="match status" value="1"/>
</dbReference>
<comment type="caution">
    <text evidence="3">The sequence shown here is derived from an EMBL/GenBank/DDBJ whole genome shotgun (WGS) entry which is preliminary data.</text>
</comment>
<keyword evidence="3" id="KW-0282">Flagellum</keyword>
<evidence type="ECO:0000313" key="3">
    <source>
        <dbReference type="EMBL" id="NVO78131.1"/>
    </source>
</evidence>
<sequence>MANIDQAEGLRRLLAAPRPRVLTFLSVLKDDEKSGMLVNLGVTLARQGHQILMVDAQATSGSIGSWFSARKDRTLLDVARQQRTMQEAVKNIVPGLSVTMLSGQTGLSSHLPKESARLLSRTFDLVVHRSDLVIVDGDMDANNTFPLASLDDGELVVQVSPDPAAIKAAYGLIKRMSSRLGRRSFTILVSGASEKEANLIYANMTQTCQRYLAVPLHFAGYVPDDDCVRKAAHEGRSVIDAFPEARASMAFSRLAGQFAATARSALCPESFSGQGVDLGI</sequence>
<name>A0A850QEX9_9BURK</name>
<keyword evidence="2" id="KW-0067">ATP-binding</keyword>
<gene>
    <name evidence="3" type="ORF">HV832_09830</name>
</gene>
<dbReference type="InterPro" id="IPR027417">
    <property type="entry name" value="P-loop_NTPase"/>
</dbReference>
<accession>A0A850QEX9</accession>
<dbReference type="AlphaFoldDB" id="A0A850QEX9"/>
<dbReference type="GO" id="GO:0016887">
    <property type="term" value="F:ATP hydrolysis activity"/>
    <property type="evidence" value="ECO:0007669"/>
    <property type="project" value="TreeGrafter"/>
</dbReference>
<evidence type="ECO:0000256" key="2">
    <source>
        <dbReference type="ARBA" id="ARBA00022840"/>
    </source>
</evidence>
<dbReference type="Gene3D" id="3.40.50.300">
    <property type="entry name" value="P-loop containing nucleotide triphosphate hydrolases"/>
    <property type="match status" value="1"/>
</dbReference>
<dbReference type="GO" id="GO:0051782">
    <property type="term" value="P:negative regulation of cell division"/>
    <property type="evidence" value="ECO:0007669"/>
    <property type="project" value="TreeGrafter"/>
</dbReference>
<keyword evidence="3" id="KW-0969">Cilium</keyword>
<protein>
    <submittedName>
        <fullName evidence="3">Antiactivator of flagellar biosynthesis FleN protein</fullName>
    </submittedName>
</protein>
<dbReference type="PANTHER" id="PTHR43384:SF6">
    <property type="entry name" value="SEPTUM SITE-DETERMINING PROTEIN MIND HOMOLOG, CHLOROPLASTIC"/>
    <property type="match status" value="1"/>
</dbReference>
<keyword evidence="3" id="KW-0966">Cell projection</keyword>
<evidence type="ECO:0000313" key="4">
    <source>
        <dbReference type="Proteomes" id="UP000588051"/>
    </source>
</evidence>
<dbReference type="GO" id="GO:0005829">
    <property type="term" value="C:cytosol"/>
    <property type="evidence" value="ECO:0007669"/>
    <property type="project" value="TreeGrafter"/>
</dbReference>
<dbReference type="InterPro" id="IPR050625">
    <property type="entry name" value="ParA/MinD_ATPase"/>
</dbReference>